<feature type="region of interest" description="Disordered" evidence="8">
    <location>
        <begin position="253"/>
        <end position="301"/>
    </location>
</feature>
<keyword evidence="3" id="KW-0808">Transferase</keyword>
<evidence type="ECO:0000259" key="10">
    <source>
        <dbReference type="PROSITE" id="PS50011"/>
    </source>
</evidence>
<dbReference type="PROSITE" id="PS50011">
    <property type="entry name" value="PROTEIN_KINASE_DOM"/>
    <property type="match status" value="2"/>
</dbReference>
<dbReference type="PROSITE" id="PS00108">
    <property type="entry name" value="PROTEIN_KINASE_ST"/>
    <property type="match status" value="2"/>
</dbReference>
<dbReference type="InterPro" id="IPR011009">
    <property type="entry name" value="Kinase-like_dom_sf"/>
</dbReference>
<feature type="region of interest" description="Disordered" evidence="8">
    <location>
        <begin position="889"/>
        <end position="908"/>
    </location>
</feature>
<dbReference type="SUPFAM" id="SSF46785">
    <property type="entry name" value="Winged helix' DNA-binding domain"/>
    <property type="match status" value="1"/>
</dbReference>
<evidence type="ECO:0000256" key="1">
    <source>
        <dbReference type="ARBA" id="ARBA00012513"/>
    </source>
</evidence>
<dbReference type="Pfam" id="PF00069">
    <property type="entry name" value="Pkinase"/>
    <property type="match status" value="2"/>
</dbReference>
<dbReference type="Gene3D" id="1.10.510.10">
    <property type="entry name" value="Transferase(Phosphotransferase) domain 1"/>
    <property type="match status" value="2"/>
</dbReference>
<dbReference type="EMBL" id="FN821996">
    <property type="protein sequence ID" value="CBL93711.1"/>
    <property type="molecule type" value="Genomic_DNA"/>
</dbReference>
<evidence type="ECO:0000256" key="7">
    <source>
        <dbReference type="PROSITE-ProRule" id="PRU10141"/>
    </source>
</evidence>
<dbReference type="SMART" id="SM00220">
    <property type="entry name" value="S_TKc"/>
    <property type="match status" value="2"/>
</dbReference>
<dbReference type="InterPro" id="IPR017441">
    <property type="entry name" value="Protein_kinase_ATP_BS"/>
</dbReference>
<keyword evidence="5 11" id="KW-0418">Kinase</keyword>
<organism evidence="11">
    <name type="scientific">Streptomyces sp. L-49973</name>
    <dbReference type="NCBI Taxonomy" id="762837"/>
    <lineage>
        <taxon>Bacteria</taxon>
        <taxon>Bacillati</taxon>
        <taxon>Actinomycetota</taxon>
        <taxon>Actinomycetes</taxon>
        <taxon>Kitasatosporales</taxon>
        <taxon>Streptomycetaceae</taxon>
        <taxon>Streptomyces</taxon>
    </lineage>
</organism>
<feature type="domain" description="Protein kinase" evidence="10">
    <location>
        <begin position="626"/>
        <end position="885"/>
    </location>
</feature>
<dbReference type="Gene3D" id="3.30.200.20">
    <property type="entry name" value="Phosphorylase Kinase, domain 1"/>
    <property type="match status" value="1"/>
</dbReference>
<feature type="compositionally biased region" description="Low complexity" evidence="8">
    <location>
        <begin position="966"/>
        <end position="988"/>
    </location>
</feature>
<dbReference type="PANTHER" id="PTHR43289">
    <property type="entry name" value="MITOGEN-ACTIVATED PROTEIN KINASE KINASE KINASE 20-RELATED"/>
    <property type="match status" value="1"/>
</dbReference>
<feature type="region of interest" description="Disordered" evidence="8">
    <location>
        <begin position="543"/>
        <end position="574"/>
    </location>
</feature>
<evidence type="ECO:0000256" key="6">
    <source>
        <dbReference type="ARBA" id="ARBA00022840"/>
    </source>
</evidence>
<evidence type="ECO:0000256" key="2">
    <source>
        <dbReference type="ARBA" id="ARBA00022527"/>
    </source>
</evidence>
<sequence length="1237" mass="130755">MLWEAQHRSLLAHDIAPADLLTLLSTPVGSPEHWGEKVLERALLSRAQTTAVNITALTHDPANSPHQLINHPAVVTVHDVIQYDDRPWIVMELVEGCSLADAVKDQGRVEPVEAARIGLWTLRALRAAHAAGVLHRDVKPGNVLLADDRRILLTDFGIAAIEGDSTITRTGEVVGSVDYLAPERVSGANPGPASDLWALGATLYTAVEGTSPFRRTSPLGTMQAVVTEEPPPSEHAGVLAPIIEALLRKDPAARPTAEEAESMLAEAAEGRRPSSAQAYVPTQAHTTGRHPATSYGQTTPYGAVAPHGSTPPHGSMAPHRTGAATAVQGARGGHDVHDTRGQGLAAAPAEPRRRGIAVAALVVVAALLGGAGVFGFLQLTGGEGQSQSAGEDAGESMSGIPADWVRVHDPDGFSLMLPKGWQRQVNGSQVDYTPDDGRRFLRIGVDKNPQFESPYAHQLSLEKGLRKLTDYRRLHLDSNMFRDQRGALWDFSWTAGANDTTAGPRRAISQTYVSRDGVEYVIYLSAPAKGWDKTRQQFDSMLRGWREGGPGPRVPRRTRGAPGGCGRNQPPGGETHFVRTRVGHDGRMGSLGDHAGAAGAGAGRAGGEGADSMGGDGNARVIAGRYRLDARLGRGGMGTVWRATDLLLGRQVAVKELDRDETLSDTEAAQQRERTLREARAVAQLRHPHIVVVHDVVEHGEQPYIVMELIEGGSLARQIGRTGPLDAQAVARMGIDLLGALSTAHEAGILHRDLKPANVLVERAGGRVVLTDFGIAQVSGATTLTEVGSFVGSPEYTAPERIAGERTGPASDLWSLGALLVTALAGESPFRRDSIGGVLHAVIYEDIRPPERAAPLLPVVIGLLERDPRRRLDAAGAERLLQEYVDTGRMSALPDGGRGAGRGGAGRDRLADARRALLPGRGRALGPRGRQRRAVLITAAVVAAVTGGAVSATALLLGRDGDDGKPASTASPSPTTGTASPSPTVTVTKETPSPGPSTPQAPDGYRLVKDPAGFAINRHSEGVIVMRSHGFEHEHGHGRRGGRQGREGFGREGGGFGGFESLRGAFGPFGPGFGGPGGPWGGGPGGRGGRGRARRGDVRASILALLKDRPMHGYEMIQEIAERSGGAWKPSPGSVYPTLQLLEDEGLISSASEGGKKLFSLTGAGREAADEGPDAPWEEAGRGVDWETLHEIRQAGMGLMEAFGQVWKAGNKEQRDKAVTVINDARKKLYLILADED</sequence>
<keyword evidence="2" id="KW-0723">Serine/threonine-protein kinase</keyword>
<evidence type="ECO:0000313" key="11">
    <source>
        <dbReference type="EMBL" id="CBL93711.1"/>
    </source>
</evidence>
<accession>E0WFL4</accession>
<evidence type="ECO:0000256" key="5">
    <source>
        <dbReference type="ARBA" id="ARBA00022777"/>
    </source>
</evidence>
<keyword evidence="9" id="KW-0812">Transmembrane</keyword>
<reference evidence="11" key="2">
    <citation type="submission" date="2010-04" db="EMBL/GenBank/DDBJ databases">
        <authorList>
            <person name="Binz T."/>
        </authorList>
    </citation>
    <scope>NUCLEOTIDE SEQUENCE</scope>
    <source>
        <strain evidence="11">L-49973</strain>
    </source>
</reference>
<dbReference type="PROSITE" id="PS00107">
    <property type="entry name" value="PROTEIN_KINASE_ATP"/>
    <property type="match status" value="1"/>
</dbReference>
<dbReference type="CDD" id="cd14014">
    <property type="entry name" value="STKc_PknB_like"/>
    <property type="match status" value="2"/>
</dbReference>
<dbReference type="EC" id="2.7.11.1" evidence="1"/>
<dbReference type="InterPro" id="IPR008271">
    <property type="entry name" value="Ser/Thr_kinase_AS"/>
</dbReference>
<dbReference type="SUPFAM" id="SSF56112">
    <property type="entry name" value="Protein kinase-like (PK-like)"/>
    <property type="match status" value="2"/>
</dbReference>
<dbReference type="CDD" id="cd00090">
    <property type="entry name" value="HTH_ARSR"/>
    <property type="match status" value="1"/>
</dbReference>
<dbReference type="Pfam" id="PF03551">
    <property type="entry name" value="PadR"/>
    <property type="match status" value="1"/>
</dbReference>
<keyword evidence="9" id="KW-0472">Membrane</keyword>
<keyword evidence="6 7" id="KW-0067">ATP-binding</keyword>
<protein>
    <recommendedName>
        <fullName evidence="1">non-specific serine/threonine protein kinase</fullName>
        <ecNumber evidence="1">2.7.11.1</ecNumber>
    </recommendedName>
</protein>
<feature type="compositionally biased region" description="Gly residues" evidence="8">
    <location>
        <begin position="1067"/>
        <end position="1088"/>
    </location>
</feature>
<name>E0WFL4_9ACTN</name>
<evidence type="ECO:0000256" key="3">
    <source>
        <dbReference type="ARBA" id="ARBA00022679"/>
    </source>
</evidence>
<dbReference type="GO" id="GO:0004674">
    <property type="term" value="F:protein serine/threonine kinase activity"/>
    <property type="evidence" value="ECO:0007669"/>
    <property type="project" value="UniProtKB-KW"/>
</dbReference>
<evidence type="ECO:0000256" key="4">
    <source>
        <dbReference type="ARBA" id="ARBA00022741"/>
    </source>
</evidence>
<keyword evidence="4 7" id="KW-0547">Nucleotide-binding</keyword>
<feature type="transmembrane region" description="Helical" evidence="9">
    <location>
        <begin position="356"/>
        <end position="377"/>
    </location>
</feature>
<dbReference type="PANTHER" id="PTHR43289:SF6">
    <property type="entry name" value="SERINE_THREONINE-PROTEIN KINASE NEKL-3"/>
    <property type="match status" value="1"/>
</dbReference>
<dbReference type="InterPro" id="IPR036388">
    <property type="entry name" value="WH-like_DNA-bd_sf"/>
</dbReference>
<reference evidence="11" key="1">
    <citation type="journal article" date="2010" name="J. Biol. Chem.">
        <title>Insights into an Unusual Nonribosomal Peptide Synthetase Biosynthesis IDENTIFICATION AND CHARACTERIZATION OF THE GE81112 BIOSYNTHETIC GENE CLUSTER.</title>
        <authorList>
            <person name="Binz T.M."/>
            <person name="Maffioli S.I."/>
            <person name="Sosio M."/>
            <person name="Donadio S."/>
            <person name="Mueller R."/>
        </authorList>
    </citation>
    <scope>NUCLEOTIDE SEQUENCE</scope>
    <source>
        <strain evidence="11">L-49973</strain>
    </source>
</reference>
<dbReference type="InterPro" id="IPR000719">
    <property type="entry name" value="Prot_kinase_dom"/>
</dbReference>
<keyword evidence="9" id="KW-1133">Transmembrane helix</keyword>
<dbReference type="GO" id="GO:0005524">
    <property type="term" value="F:ATP binding"/>
    <property type="evidence" value="ECO:0007669"/>
    <property type="project" value="UniProtKB-UniRule"/>
</dbReference>
<feature type="binding site" evidence="7">
    <location>
        <position position="655"/>
    </location>
    <ligand>
        <name>ATP</name>
        <dbReference type="ChEBI" id="CHEBI:30616"/>
    </ligand>
</feature>
<dbReference type="InterPro" id="IPR036390">
    <property type="entry name" value="WH_DNA-bd_sf"/>
</dbReference>
<dbReference type="InterPro" id="IPR011991">
    <property type="entry name" value="ArsR-like_HTH"/>
</dbReference>
<feature type="domain" description="Protein kinase" evidence="10">
    <location>
        <begin position="1"/>
        <end position="264"/>
    </location>
</feature>
<dbReference type="AlphaFoldDB" id="E0WFL4"/>
<evidence type="ECO:0000256" key="9">
    <source>
        <dbReference type="SAM" id="Phobius"/>
    </source>
</evidence>
<dbReference type="InterPro" id="IPR005149">
    <property type="entry name" value="Tscrpt_reg_PadR_N"/>
</dbReference>
<feature type="region of interest" description="Disordered" evidence="8">
    <location>
        <begin position="1031"/>
        <end position="1095"/>
    </location>
</feature>
<evidence type="ECO:0000256" key="8">
    <source>
        <dbReference type="SAM" id="MobiDB-lite"/>
    </source>
</evidence>
<proteinExistence type="predicted"/>
<dbReference type="Gene3D" id="1.10.10.10">
    <property type="entry name" value="Winged helix-like DNA-binding domain superfamily/Winged helix DNA-binding domain"/>
    <property type="match status" value="1"/>
</dbReference>
<feature type="region of interest" description="Disordered" evidence="8">
    <location>
        <begin position="958"/>
        <end position="1007"/>
    </location>
</feature>